<evidence type="ECO:0000256" key="20">
    <source>
        <dbReference type="ARBA" id="ARBA00064322"/>
    </source>
</evidence>
<dbReference type="InterPro" id="IPR011009">
    <property type="entry name" value="Kinase-like_dom_sf"/>
</dbReference>
<evidence type="ECO:0000256" key="6">
    <source>
        <dbReference type="ARBA" id="ARBA00022517"/>
    </source>
</evidence>
<keyword evidence="6" id="KW-0690">Ribosome biogenesis</keyword>
<dbReference type="SUPFAM" id="SSF56112">
    <property type="entry name" value="Protein kinase-like (PK-like)"/>
    <property type="match status" value="1"/>
</dbReference>
<dbReference type="InterPro" id="IPR017406">
    <property type="entry name" value="Ser/Thr_kinase_Rio3"/>
</dbReference>
<comment type="similarity">
    <text evidence="3 22">Belongs to the protein kinase superfamily. RIO-type Ser/Thr kinase family.</text>
</comment>
<dbReference type="GO" id="GO:0005524">
    <property type="term" value="F:ATP binding"/>
    <property type="evidence" value="ECO:0007669"/>
    <property type="project" value="UniProtKB-UniRule"/>
</dbReference>
<dbReference type="GO" id="GO:0045087">
    <property type="term" value="P:innate immune response"/>
    <property type="evidence" value="ECO:0007669"/>
    <property type="project" value="UniProtKB-KW"/>
</dbReference>
<evidence type="ECO:0000256" key="14">
    <source>
        <dbReference type="ARBA" id="ARBA00022840"/>
    </source>
</evidence>
<evidence type="ECO:0000256" key="10">
    <source>
        <dbReference type="ARBA" id="ARBA00022679"/>
    </source>
</evidence>
<evidence type="ECO:0000256" key="12">
    <source>
        <dbReference type="ARBA" id="ARBA00022741"/>
    </source>
</evidence>
<keyword evidence="13 22" id="KW-0418">Kinase</keyword>
<dbReference type="FunFam" id="3.30.200.20:FF:000200">
    <property type="entry name" value="Serine/threonine-protein kinase RIO3"/>
    <property type="match status" value="1"/>
</dbReference>
<comment type="catalytic activity">
    <reaction evidence="19 22">
        <text>L-seryl-[protein] + ATP = O-phospho-L-seryl-[protein] + ADP + H(+)</text>
        <dbReference type="Rhea" id="RHEA:17989"/>
        <dbReference type="Rhea" id="RHEA-COMP:9863"/>
        <dbReference type="Rhea" id="RHEA-COMP:11604"/>
        <dbReference type="ChEBI" id="CHEBI:15378"/>
        <dbReference type="ChEBI" id="CHEBI:29999"/>
        <dbReference type="ChEBI" id="CHEBI:30616"/>
        <dbReference type="ChEBI" id="CHEBI:83421"/>
        <dbReference type="ChEBI" id="CHEBI:456216"/>
        <dbReference type="EC" id="2.7.11.1"/>
    </reaction>
</comment>
<dbReference type="Pfam" id="PF01163">
    <property type="entry name" value="RIO1"/>
    <property type="match status" value="1"/>
</dbReference>
<keyword evidence="9" id="KW-0399">Innate immunity</keyword>
<evidence type="ECO:0000256" key="9">
    <source>
        <dbReference type="ARBA" id="ARBA00022588"/>
    </source>
</evidence>
<dbReference type="InterPro" id="IPR018935">
    <property type="entry name" value="RIO_kinase_CS"/>
</dbReference>
<dbReference type="EMBL" id="GIIL01000025">
    <property type="protein sequence ID" value="NOV43751.1"/>
    <property type="molecule type" value="Transcribed_RNA"/>
</dbReference>
<evidence type="ECO:0000256" key="15">
    <source>
        <dbReference type="ARBA" id="ARBA00022842"/>
    </source>
</evidence>
<dbReference type="EC" id="2.7.11.1" evidence="4 22"/>
<keyword evidence="7 22" id="KW-0723">Serine/threonine-protein kinase</keyword>
<dbReference type="InterPro" id="IPR051272">
    <property type="entry name" value="RIO-type_Ser/Thr_kinase"/>
</dbReference>
<name>A0A6M2DF65_XENCH</name>
<keyword evidence="5" id="KW-0963">Cytoplasm</keyword>
<feature type="domain" description="RIO kinase" evidence="23">
    <location>
        <begin position="226"/>
        <end position="470"/>
    </location>
</feature>
<evidence type="ECO:0000256" key="1">
    <source>
        <dbReference type="ARBA" id="ARBA00001946"/>
    </source>
</evidence>
<evidence type="ECO:0000256" key="7">
    <source>
        <dbReference type="ARBA" id="ARBA00022527"/>
    </source>
</evidence>
<keyword evidence="16" id="KW-0391">Immunity</keyword>
<dbReference type="AlphaFoldDB" id="A0A6M2DF65"/>
<evidence type="ECO:0000256" key="2">
    <source>
        <dbReference type="ARBA" id="ARBA00004496"/>
    </source>
</evidence>
<accession>A0A6M2DF65</accession>
<evidence type="ECO:0000256" key="21">
    <source>
        <dbReference type="ARBA" id="ARBA00068351"/>
    </source>
</evidence>
<evidence type="ECO:0000313" key="24">
    <source>
        <dbReference type="EMBL" id="NOV43751.1"/>
    </source>
</evidence>
<dbReference type="CDD" id="cd05146">
    <property type="entry name" value="RIO3_euk"/>
    <property type="match status" value="1"/>
</dbReference>
<keyword evidence="15 22" id="KW-0460">Magnesium</keyword>
<dbReference type="InterPro" id="IPR000687">
    <property type="entry name" value="RIO_kinase"/>
</dbReference>
<comment type="catalytic activity">
    <reaction evidence="18 22">
        <text>L-threonyl-[protein] + ATP = O-phospho-L-threonyl-[protein] + ADP + H(+)</text>
        <dbReference type="Rhea" id="RHEA:46608"/>
        <dbReference type="Rhea" id="RHEA-COMP:11060"/>
        <dbReference type="Rhea" id="RHEA-COMP:11605"/>
        <dbReference type="ChEBI" id="CHEBI:15378"/>
        <dbReference type="ChEBI" id="CHEBI:30013"/>
        <dbReference type="ChEBI" id="CHEBI:30616"/>
        <dbReference type="ChEBI" id="CHEBI:61977"/>
        <dbReference type="ChEBI" id="CHEBI:456216"/>
        <dbReference type="EC" id="2.7.11.1"/>
    </reaction>
</comment>
<dbReference type="SMART" id="SM00090">
    <property type="entry name" value="RIO"/>
    <property type="match status" value="1"/>
</dbReference>
<keyword evidence="12 22" id="KW-0547">Nucleotide-binding</keyword>
<evidence type="ECO:0000256" key="17">
    <source>
        <dbReference type="ARBA" id="ARBA00023118"/>
    </source>
</evidence>
<dbReference type="GO" id="GO:0005737">
    <property type="term" value="C:cytoplasm"/>
    <property type="evidence" value="ECO:0007669"/>
    <property type="project" value="UniProtKB-SubCell"/>
</dbReference>
<dbReference type="PROSITE" id="PS01245">
    <property type="entry name" value="RIO1"/>
    <property type="match status" value="1"/>
</dbReference>
<dbReference type="GO" id="GO:0051607">
    <property type="term" value="P:defense response to virus"/>
    <property type="evidence" value="ECO:0007669"/>
    <property type="project" value="UniProtKB-KW"/>
</dbReference>
<dbReference type="PIRSF" id="PIRSF038146">
    <property type="entry name" value="Ser/Thr_PK_RIO3"/>
    <property type="match status" value="1"/>
</dbReference>
<keyword evidence="17" id="KW-0051">Antiviral defense</keyword>
<keyword evidence="11 22" id="KW-0479">Metal-binding</keyword>
<dbReference type="GO" id="GO:0046872">
    <property type="term" value="F:metal ion binding"/>
    <property type="evidence" value="ECO:0007669"/>
    <property type="project" value="UniProtKB-UniRule"/>
</dbReference>
<comment type="subcellular location">
    <subcellularLocation>
        <location evidence="2">Cytoplasm</location>
    </subcellularLocation>
</comment>
<evidence type="ECO:0000256" key="3">
    <source>
        <dbReference type="ARBA" id="ARBA00009196"/>
    </source>
</evidence>
<dbReference type="GO" id="GO:0042254">
    <property type="term" value="P:ribosome biogenesis"/>
    <property type="evidence" value="ECO:0007669"/>
    <property type="project" value="UniProtKB-KW"/>
</dbReference>
<evidence type="ECO:0000256" key="13">
    <source>
        <dbReference type="ARBA" id="ARBA00022777"/>
    </source>
</evidence>
<comment type="subunit">
    <text evidence="20">Interacts with CASP10. Interacts with IRF3; RIOK3 probably mediates the interaction of TBK1 with IRF3. Associated with 40S pre-ribosomal particles.</text>
</comment>
<dbReference type="PANTHER" id="PTHR45723">
    <property type="entry name" value="SERINE/THREONINE-PROTEIN KINASE RIO1"/>
    <property type="match status" value="1"/>
</dbReference>
<evidence type="ECO:0000256" key="18">
    <source>
        <dbReference type="ARBA" id="ARBA00047899"/>
    </source>
</evidence>
<keyword evidence="14" id="KW-0067">ATP-binding</keyword>
<comment type="cofactor">
    <cofactor evidence="1 22">
        <name>Mg(2+)</name>
        <dbReference type="ChEBI" id="CHEBI:18420"/>
    </cofactor>
</comment>
<keyword evidence="10 22" id="KW-0808">Transferase</keyword>
<protein>
    <recommendedName>
        <fullName evidence="21 22">Serine/threonine-protein kinase RIO3</fullName>
        <ecNumber evidence="4 22">2.7.11.1</ecNumber>
    </recommendedName>
</protein>
<evidence type="ECO:0000256" key="4">
    <source>
        <dbReference type="ARBA" id="ARBA00012513"/>
    </source>
</evidence>
<dbReference type="InterPro" id="IPR018934">
    <property type="entry name" value="RIO_dom"/>
</dbReference>
<evidence type="ECO:0000256" key="16">
    <source>
        <dbReference type="ARBA" id="ARBA00022859"/>
    </source>
</evidence>
<keyword evidence="8" id="KW-0597">Phosphoprotein</keyword>
<evidence type="ECO:0000256" key="11">
    <source>
        <dbReference type="ARBA" id="ARBA00022723"/>
    </source>
</evidence>
<dbReference type="FunFam" id="1.10.510.10:FF:000254">
    <property type="entry name" value="Serine/threonine-protein kinase RIO3"/>
    <property type="match status" value="1"/>
</dbReference>
<sequence>MSRSWANINVKEEPLSLQEIMSEEFAKELQSKEYCKFAHSYAKDVNKCEIRRLPSEILNDIKDVTQEVSKFCDSDAIIAQMLQYQFDKEYDEELKRIENKKNGLSKVSVSYSNHRMVPEELLSSDSDDNEIDGYDNDNKNWDRFNDMEKEYSSMPRCGYKVHDGKIVTKHDMELSGCRNACKVMGFPPEIHTGDAGGFDMQLSNRVFNSLKAHSSNKCKKLKMHDRKESRATTEMGVDEKTRLLLYKMINKQLLQAVNGVISTGKEAVILHANTDPSYTECILPPECVIKVFKTTLNEFKTRDKYIKDDYRFKNTFSYQNPRKIIHLWAEKEMHNLMRMQKSGINVPDVIGLKKHVLVMSFIGNNHMPAPKLKDAILSSAEWILAYEQVIEMMHKLYNEAKLVHADLSEYNILWYQEKCWFIDVSQSVEPGHPSALEFLMRDCANISFFFSKKGVSEVKSDKDIFTYITSLDPIAHNTAMLERLHMKGTPEHLIEKGETAPDECKPLVFPFNYAWQKIAEQ</sequence>
<dbReference type="Gene3D" id="1.10.510.10">
    <property type="entry name" value="Transferase(Phosphotransferase) domain 1"/>
    <property type="match status" value="1"/>
</dbReference>
<evidence type="ECO:0000256" key="8">
    <source>
        <dbReference type="ARBA" id="ARBA00022553"/>
    </source>
</evidence>
<evidence type="ECO:0000256" key="19">
    <source>
        <dbReference type="ARBA" id="ARBA00048679"/>
    </source>
</evidence>
<dbReference type="GO" id="GO:0004674">
    <property type="term" value="F:protein serine/threonine kinase activity"/>
    <property type="evidence" value="ECO:0007669"/>
    <property type="project" value="UniProtKB-UniRule"/>
</dbReference>
<dbReference type="Gene3D" id="3.30.200.20">
    <property type="entry name" value="Phosphorylase Kinase, domain 1"/>
    <property type="match status" value="1"/>
</dbReference>
<evidence type="ECO:0000259" key="23">
    <source>
        <dbReference type="SMART" id="SM00090"/>
    </source>
</evidence>
<evidence type="ECO:0000256" key="22">
    <source>
        <dbReference type="PIRNR" id="PIRNR038146"/>
    </source>
</evidence>
<reference evidence="24" key="1">
    <citation type="submission" date="2020-03" db="EMBL/GenBank/DDBJ databases">
        <title>Transcriptomic Profiling of the Digestive Tract of the Rat Flea, Xenopsylla cheopis, Following Blood Feeding and Infection with Yersinia pestis.</title>
        <authorList>
            <person name="Bland D.M."/>
            <person name="Martens C.A."/>
            <person name="Virtaneva K."/>
            <person name="Kanakabandi K."/>
            <person name="Long D."/>
            <person name="Rosenke R."/>
            <person name="Saturday G.A."/>
            <person name="Hoyt F.H."/>
            <person name="Bruno D.P."/>
            <person name="Ribeiro J.M.C."/>
            <person name="Hinnebusch J."/>
        </authorList>
    </citation>
    <scope>NUCLEOTIDE SEQUENCE</scope>
</reference>
<evidence type="ECO:0000256" key="5">
    <source>
        <dbReference type="ARBA" id="ARBA00022490"/>
    </source>
</evidence>
<proteinExistence type="inferred from homology"/>
<organism evidence="24">
    <name type="scientific">Xenopsylla cheopis</name>
    <name type="common">Oriental rat flea</name>
    <name type="synonym">Pulex cheopis</name>
    <dbReference type="NCBI Taxonomy" id="163159"/>
    <lineage>
        <taxon>Eukaryota</taxon>
        <taxon>Metazoa</taxon>
        <taxon>Ecdysozoa</taxon>
        <taxon>Arthropoda</taxon>
        <taxon>Hexapoda</taxon>
        <taxon>Insecta</taxon>
        <taxon>Pterygota</taxon>
        <taxon>Neoptera</taxon>
        <taxon>Endopterygota</taxon>
        <taxon>Siphonaptera</taxon>
        <taxon>Pulicidae</taxon>
        <taxon>Xenopsyllinae</taxon>
        <taxon>Xenopsylla</taxon>
    </lineage>
</organism>